<dbReference type="PANTHER" id="PTHR12936:SF0">
    <property type="entry name" value="ANAPHASE-PROMOTING COMPLEX SUBUNIT 10"/>
    <property type="match status" value="1"/>
</dbReference>
<dbReference type="SMART" id="SM01337">
    <property type="entry name" value="APC10"/>
    <property type="match status" value="1"/>
</dbReference>
<keyword evidence="5" id="KW-0131">Cell cycle</keyword>
<dbReference type="SUPFAM" id="SSF49785">
    <property type="entry name" value="Galactose-binding domain-like"/>
    <property type="match status" value="1"/>
</dbReference>
<evidence type="ECO:0000256" key="5">
    <source>
        <dbReference type="ARBA" id="ARBA00023306"/>
    </source>
</evidence>
<dbReference type="AlphaFoldDB" id="A0A8H4VSF8"/>
<dbReference type="CDD" id="cd08366">
    <property type="entry name" value="APC10"/>
    <property type="match status" value="1"/>
</dbReference>
<dbReference type="GO" id="GO:0031145">
    <property type="term" value="P:anaphase-promoting complex-dependent catabolic process"/>
    <property type="evidence" value="ECO:0007669"/>
    <property type="project" value="InterPro"/>
</dbReference>
<evidence type="ECO:0000313" key="9">
    <source>
        <dbReference type="Proteomes" id="UP000566819"/>
    </source>
</evidence>
<evidence type="ECO:0000313" key="8">
    <source>
        <dbReference type="EMBL" id="KAF4618359.1"/>
    </source>
</evidence>
<evidence type="ECO:0000256" key="6">
    <source>
        <dbReference type="SAM" id="MobiDB-lite"/>
    </source>
</evidence>
<dbReference type="Gene3D" id="2.60.120.260">
    <property type="entry name" value="Galactose-binding domain-like"/>
    <property type="match status" value="1"/>
</dbReference>
<accession>A0A8H4VSF8</accession>
<sequence length="378" mass="42023">MPVPPSYSPIHNPRRIRRPRNGNPYDASHNASPTSQQEPVTPLVDEGADDEGHADAEVEREGSLSDDDDDDDDDDLNVDDEEEGDDDEFFFDEEAKDEDEEGGIQEVPSPSPFYIFSVEKIFNMPRLRPTARSFRPRLHVLGSPDLEHMENIAATDAMLSSLLANQVDGPNAVPMEIDHPFDPAALGLKEIGNLASWTVSSSKPGCGVEALRDEDTNLFWQSDGPQPHHLNIHFSRLVSIRSIRIFLDFNADESYTPTRTTLLAGTGYHDLIPFSSLEFERPIGWIDVPLDHVGGGDDGKTLRAFLVQVKIVENHQNGKDTHVRGLKVFARDERAKTGLSLLGDQGEKKTKAAQKGQTGGLERTWLIEPDWMGDPELR</sequence>
<evidence type="ECO:0000256" key="4">
    <source>
        <dbReference type="ARBA" id="ARBA00022786"/>
    </source>
</evidence>
<dbReference type="Pfam" id="PF03256">
    <property type="entry name" value="ANAPC10"/>
    <property type="match status" value="1"/>
</dbReference>
<dbReference type="PANTHER" id="PTHR12936">
    <property type="entry name" value="ANAPHASE-PROMOTING COMPLEX 10"/>
    <property type="match status" value="1"/>
</dbReference>
<feature type="region of interest" description="Disordered" evidence="6">
    <location>
        <begin position="1"/>
        <end position="110"/>
    </location>
</feature>
<keyword evidence="2" id="KW-0132">Cell division</keyword>
<dbReference type="GO" id="GO:0051301">
    <property type="term" value="P:cell division"/>
    <property type="evidence" value="ECO:0007669"/>
    <property type="project" value="UniProtKB-KW"/>
</dbReference>
<dbReference type="EMBL" id="JAAMPI010002123">
    <property type="protein sequence ID" value="KAF4618359.1"/>
    <property type="molecule type" value="Genomic_DNA"/>
</dbReference>
<keyword evidence="4" id="KW-0833">Ubl conjugation pathway</keyword>
<dbReference type="GO" id="GO:0005680">
    <property type="term" value="C:anaphase-promoting complex"/>
    <property type="evidence" value="ECO:0007669"/>
    <property type="project" value="InterPro"/>
</dbReference>
<comment type="caution">
    <text evidence="8">The sequence shown here is derived from an EMBL/GenBank/DDBJ whole genome shotgun (WGS) entry which is preliminary data.</text>
</comment>
<dbReference type="InterPro" id="IPR004939">
    <property type="entry name" value="APC_su10/DOC_dom"/>
</dbReference>
<organism evidence="8 9">
    <name type="scientific">Cudoniella acicularis</name>
    <dbReference type="NCBI Taxonomy" id="354080"/>
    <lineage>
        <taxon>Eukaryota</taxon>
        <taxon>Fungi</taxon>
        <taxon>Dikarya</taxon>
        <taxon>Ascomycota</taxon>
        <taxon>Pezizomycotina</taxon>
        <taxon>Leotiomycetes</taxon>
        <taxon>Helotiales</taxon>
        <taxon>Tricladiaceae</taxon>
        <taxon>Cudoniella</taxon>
    </lineage>
</organism>
<dbReference type="PROSITE" id="PS51284">
    <property type="entry name" value="DOC"/>
    <property type="match status" value="1"/>
</dbReference>
<evidence type="ECO:0000256" key="3">
    <source>
        <dbReference type="ARBA" id="ARBA00022776"/>
    </source>
</evidence>
<feature type="compositionally biased region" description="Acidic residues" evidence="6">
    <location>
        <begin position="64"/>
        <end position="103"/>
    </location>
</feature>
<evidence type="ECO:0000256" key="2">
    <source>
        <dbReference type="ARBA" id="ARBA00022618"/>
    </source>
</evidence>
<evidence type="ECO:0000259" key="7">
    <source>
        <dbReference type="PROSITE" id="PS51284"/>
    </source>
</evidence>
<feature type="domain" description="DOC" evidence="7">
    <location>
        <begin position="167"/>
        <end position="355"/>
    </location>
</feature>
<name>A0A8H4VSF8_9HELO</name>
<dbReference type="OrthoDB" id="24948at2759"/>
<comment type="similarity">
    <text evidence="1">Belongs to the APC10 family.</text>
</comment>
<keyword evidence="9" id="KW-1185">Reference proteome</keyword>
<reference evidence="8 9" key="1">
    <citation type="submission" date="2020-03" db="EMBL/GenBank/DDBJ databases">
        <title>Draft Genome Sequence of Cudoniella acicularis.</title>
        <authorList>
            <person name="Buettner E."/>
            <person name="Kellner H."/>
        </authorList>
    </citation>
    <scope>NUCLEOTIDE SEQUENCE [LARGE SCALE GENOMIC DNA]</scope>
    <source>
        <strain evidence="8 9">DSM 108380</strain>
    </source>
</reference>
<protein>
    <recommendedName>
        <fullName evidence="7">DOC domain-containing protein</fullName>
    </recommendedName>
</protein>
<dbReference type="Proteomes" id="UP000566819">
    <property type="component" value="Unassembled WGS sequence"/>
</dbReference>
<dbReference type="GO" id="GO:0070979">
    <property type="term" value="P:protein K11-linked ubiquitination"/>
    <property type="evidence" value="ECO:0007669"/>
    <property type="project" value="TreeGrafter"/>
</dbReference>
<feature type="compositionally biased region" description="Basic and acidic residues" evidence="6">
    <location>
        <begin position="50"/>
        <end position="63"/>
    </location>
</feature>
<keyword evidence="3" id="KW-0498">Mitosis</keyword>
<evidence type="ECO:0000256" key="1">
    <source>
        <dbReference type="ARBA" id="ARBA00006762"/>
    </source>
</evidence>
<gene>
    <name evidence="8" type="ORF">G7Y89_g14943</name>
</gene>
<feature type="compositionally biased region" description="Polar residues" evidence="6">
    <location>
        <begin position="29"/>
        <end position="39"/>
    </location>
</feature>
<dbReference type="InterPro" id="IPR016901">
    <property type="entry name" value="APC10/Doc1"/>
</dbReference>
<proteinExistence type="inferred from homology"/>
<dbReference type="InterPro" id="IPR008979">
    <property type="entry name" value="Galactose-bd-like_sf"/>
</dbReference>